<reference evidence="4 5" key="1">
    <citation type="submission" date="2022-08" db="EMBL/GenBank/DDBJ databases">
        <authorList>
            <person name="Li F."/>
        </authorList>
    </citation>
    <scope>NUCLEOTIDE SEQUENCE [LARGE SCALE GENOMIC DNA]</scope>
    <source>
        <strain evidence="4 5">10F1B-8-1</strain>
    </source>
</reference>
<dbReference type="PANTHER" id="PTHR43333">
    <property type="entry name" value="2-HACID_DH_C DOMAIN-CONTAINING PROTEIN"/>
    <property type="match status" value="1"/>
</dbReference>
<evidence type="ECO:0000259" key="3">
    <source>
        <dbReference type="Pfam" id="PF02826"/>
    </source>
</evidence>
<dbReference type="Gene3D" id="3.40.50.720">
    <property type="entry name" value="NAD(P)-binding Rossmann-like Domain"/>
    <property type="match status" value="2"/>
</dbReference>
<comment type="caution">
    <text evidence="4">The sequence shown here is derived from an EMBL/GenBank/DDBJ whole genome shotgun (WGS) entry which is preliminary data.</text>
</comment>
<proteinExistence type="predicted"/>
<evidence type="ECO:0000313" key="5">
    <source>
        <dbReference type="Proteomes" id="UP001205337"/>
    </source>
</evidence>
<sequence length="343" mass="37053">MTRLRVVIATPLTRELVELIARDDRLEVVWEPELLADPEIDWMAGPKQRTPEQQARYEALLDSAEVLFGVPDQSGRALGRTVAANPGLRWVHTIPAGGGQQVKAARLSDADLERVLFTTSAGVHAAPLAEFAVFGVLAGAKRMPWLLGLQRAKRWGPREPLRLLSETTVLVVGLGQIGRLTATMLSDLGCHVVGVHRREVEADVERIVPVEQFAGAASEADAVVLALPGTDETRGMLSAEVLAAIKPGATVVNVGRGTTVDEPALVEALRDGRVGMAVLDVTAVEPLPEDSPLWELPNVLLAPHTAAISSHEPRLIAELFAENARRFLDGETLLNVVNTREFY</sequence>
<evidence type="ECO:0000256" key="1">
    <source>
        <dbReference type="ARBA" id="ARBA00023002"/>
    </source>
</evidence>
<accession>A0ABT1ZFD5</accession>
<dbReference type="PANTHER" id="PTHR43333:SF1">
    <property type="entry name" value="D-ISOMER SPECIFIC 2-HYDROXYACID DEHYDROGENASE NAD-BINDING DOMAIN-CONTAINING PROTEIN"/>
    <property type="match status" value="1"/>
</dbReference>
<feature type="domain" description="D-isomer specific 2-hydroxyacid dehydrogenase NAD-binding" evidence="3">
    <location>
        <begin position="136"/>
        <end position="306"/>
    </location>
</feature>
<dbReference type="SUPFAM" id="SSF51735">
    <property type="entry name" value="NAD(P)-binding Rossmann-fold domains"/>
    <property type="match status" value="1"/>
</dbReference>
<dbReference type="EMBL" id="JANTHX010000007">
    <property type="protein sequence ID" value="MCS0499426.1"/>
    <property type="molecule type" value="Genomic_DNA"/>
</dbReference>
<keyword evidence="2" id="KW-0520">NAD</keyword>
<dbReference type="Pfam" id="PF02826">
    <property type="entry name" value="2-Hacid_dh_C"/>
    <property type="match status" value="1"/>
</dbReference>
<name>A0ABT1ZFD5_9MICO</name>
<dbReference type="RefSeq" id="WP_258798469.1">
    <property type="nucleotide sequence ID" value="NZ_JANTHX010000007.1"/>
</dbReference>
<dbReference type="InterPro" id="IPR006140">
    <property type="entry name" value="D-isomer_DH_NAD-bd"/>
</dbReference>
<dbReference type="Proteomes" id="UP001205337">
    <property type="component" value="Unassembled WGS sequence"/>
</dbReference>
<protein>
    <submittedName>
        <fullName evidence="4">D-2-hydroxyacid dehydrogenase</fullName>
    </submittedName>
</protein>
<organism evidence="4 5">
    <name type="scientific">Protaetiibacter mangrovi</name>
    <dbReference type="NCBI Taxonomy" id="2970926"/>
    <lineage>
        <taxon>Bacteria</taxon>
        <taxon>Bacillati</taxon>
        <taxon>Actinomycetota</taxon>
        <taxon>Actinomycetes</taxon>
        <taxon>Micrococcales</taxon>
        <taxon>Microbacteriaceae</taxon>
        <taxon>Protaetiibacter</taxon>
    </lineage>
</organism>
<evidence type="ECO:0000256" key="2">
    <source>
        <dbReference type="ARBA" id="ARBA00023027"/>
    </source>
</evidence>
<dbReference type="CDD" id="cd05300">
    <property type="entry name" value="2-Hacid_dh_1"/>
    <property type="match status" value="1"/>
</dbReference>
<evidence type="ECO:0000313" key="4">
    <source>
        <dbReference type="EMBL" id="MCS0499426.1"/>
    </source>
</evidence>
<gene>
    <name evidence="4" type="ORF">NUH29_07670</name>
</gene>
<keyword evidence="5" id="KW-1185">Reference proteome</keyword>
<keyword evidence="1" id="KW-0560">Oxidoreductase</keyword>
<dbReference type="InterPro" id="IPR036291">
    <property type="entry name" value="NAD(P)-bd_dom_sf"/>
</dbReference>